<evidence type="ECO:0000313" key="7">
    <source>
        <dbReference type="Proteomes" id="UP000238362"/>
    </source>
</evidence>
<keyword evidence="1" id="KW-0805">Transcription regulation</keyword>
<comment type="caution">
    <text evidence="6">The sequence shown here is derived from an EMBL/GenBank/DDBJ whole genome shotgun (WGS) entry which is preliminary data.</text>
</comment>
<dbReference type="SMART" id="SM00418">
    <property type="entry name" value="HTH_ARSR"/>
    <property type="match status" value="1"/>
</dbReference>
<name>A0A2T0LUX6_9PSEU</name>
<gene>
    <name evidence="6" type="ORF">B0I33_105158</name>
</gene>
<proteinExistence type="predicted"/>
<sequence>MLDALGHPMRRSILEELADGALPVGVLAERLPISRPAVSQHLRVLKEADLLVETVAGTRHLYRVNTSGLDVLRDYLDRFWSTTLGNFAALAAEEAERSGDVGSGTAERSSPKQ</sequence>
<keyword evidence="2" id="KW-0238">DNA-binding</keyword>
<dbReference type="GO" id="GO:0003700">
    <property type="term" value="F:DNA-binding transcription factor activity"/>
    <property type="evidence" value="ECO:0007669"/>
    <property type="project" value="InterPro"/>
</dbReference>
<evidence type="ECO:0000256" key="1">
    <source>
        <dbReference type="ARBA" id="ARBA00023015"/>
    </source>
</evidence>
<evidence type="ECO:0000313" key="6">
    <source>
        <dbReference type="EMBL" id="PRX47579.1"/>
    </source>
</evidence>
<dbReference type="AlphaFoldDB" id="A0A2T0LUX6"/>
<feature type="domain" description="HTH arsR-type" evidence="5">
    <location>
        <begin position="1"/>
        <end position="83"/>
    </location>
</feature>
<protein>
    <submittedName>
        <fullName evidence="6">ArsR family transcriptional regulator</fullName>
    </submittedName>
</protein>
<dbReference type="Gene3D" id="1.10.10.10">
    <property type="entry name" value="Winged helix-like DNA-binding domain superfamily/Winged helix DNA-binding domain"/>
    <property type="match status" value="1"/>
</dbReference>
<keyword evidence="7" id="KW-1185">Reference proteome</keyword>
<dbReference type="SUPFAM" id="SSF46785">
    <property type="entry name" value="Winged helix' DNA-binding domain"/>
    <property type="match status" value="1"/>
</dbReference>
<dbReference type="PRINTS" id="PR00778">
    <property type="entry name" value="HTHARSR"/>
</dbReference>
<reference evidence="6 7" key="1">
    <citation type="submission" date="2018-03" db="EMBL/GenBank/DDBJ databases">
        <title>Genomic Encyclopedia of Type Strains, Phase III (KMG-III): the genomes of soil and plant-associated and newly described type strains.</title>
        <authorList>
            <person name="Whitman W."/>
        </authorList>
    </citation>
    <scope>NUCLEOTIDE SEQUENCE [LARGE SCALE GENOMIC DNA]</scope>
    <source>
        <strain evidence="6 7">CGMCC 4.7125</strain>
    </source>
</reference>
<dbReference type="EMBL" id="PVNH01000005">
    <property type="protein sequence ID" value="PRX47579.1"/>
    <property type="molecule type" value="Genomic_DNA"/>
</dbReference>
<dbReference type="PANTHER" id="PTHR33154">
    <property type="entry name" value="TRANSCRIPTIONAL REGULATOR, ARSR FAMILY"/>
    <property type="match status" value="1"/>
</dbReference>
<dbReference type="InterPro" id="IPR036390">
    <property type="entry name" value="WH_DNA-bd_sf"/>
</dbReference>
<dbReference type="InterPro" id="IPR036388">
    <property type="entry name" value="WH-like_DNA-bd_sf"/>
</dbReference>
<dbReference type="CDD" id="cd00090">
    <property type="entry name" value="HTH_ARSR"/>
    <property type="match status" value="1"/>
</dbReference>
<dbReference type="PANTHER" id="PTHR33154:SF33">
    <property type="entry name" value="TRANSCRIPTIONAL REPRESSOR SDPR"/>
    <property type="match status" value="1"/>
</dbReference>
<dbReference type="InterPro" id="IPR051081">
    <property type="entry name" value="HTH_MetalResp_TranReg"/>
</dbReference>
<dbReference type="InterPro" id="IPR011991">
    <property type="entry name" value="ArsR-like_HTH"/>
</dbReference>
<dbReference type="GO" id="GO:0003677">
    <property type="term" value="F:DNA binding"/>
    <property type="evidence" value="ECO:0007669"/>
    <property type="project" value="UniProtKB-KW"/>
</dbReference>
<feature type="region of interest" description="Disordered" evidence="4">
    <location>
        <begin position="94"/>
        <end position="113"/>
    </location>
</feature>
<evidence type="ECO:0000259" key="5">
    <source>
        <dbReference type="PROSITE" id="PS50987"/>
    </source>
</evidence>
<dbReference type="PROSITE" id="PS50987">
    <property type="entry name" value="HTH_ARSR_2"/>
    <property type="match status" value="1"/>
</dbReference>
<evidence type="ECO:0000256" key="4">
    <source>
        <dbReference type="SAM" id="MobiDB-lite"/>
    </source>
</evidence>
<organism evidence="6 7">
    <name type="scientific">Prauserella shujinwangii</name>
    <dbReference type="NCBI Taxonomy" id="1453103"/>
    <lineage>
        <taxon>Bacteria</taxon>
        <taxon>Bacillati</taxon>
        <taxon>Actinomycetota</taxon>
        <taxon>Actinomycetes</taxon>
        <taxon>Pseudonocardiales</taxon>
        <taxon>Pseudonocardiaceae</taxon>
        <taxon>Prauserella</taxon>
    </lineage>
</organism>
<dbReference type="Proteomes" id="UP000238362">
    <property type="component" value="Unassembled WGS sequence"/>
</dbReference>
<keyword evidence="3" id="KW-0804">Transcription</keyword>
<dbReference type="NCBIfam" id="NF033788">
    <property type="entry name" value="HTH_metalloreg"/>
    <property type="match status" value="1"/>
</dbReference>
<evidence type="ECO:0000256" key="3">
    <source>
        <dbReference type="ARBA" id="ARBA00023163"/>
    </source>
</evidence>
<accession>A0A2T0LUX6</accession>
<evidence type="ECO:0000256" key="2">
    <source>
        <dbReference type="ARBA" id="ARBA00023125"/>
    </source>
</evidence>
<dbReference type="InterPro" id="IPR001845">
    <property type="entry name" value="HTH_ArsR_DNA-bd_dom"/>
</dbReference>
<dbReference type="Pfam" id="PF12840">
    <property type="entry name" value="HTH_20"/>
    <property type="match status" value="1"/>
</dbReference>